<dbReference type="PANTHER" id="PTHR42789:SF1">
    <property type="entry name" value="D-ISOMER SPECIFIC 2-HYDROXYACID DEHYDROGENASE FAMILY PROTEIN (AFU_ORTHOLOGUE AFUA_6G10090)"/>
    <property type="match status" value="1"/>
</dbReference>
<sequence>MKVLIADLFSQSAIEEIQLCGIELVYKHQLNGDSLASELSRFAPEILVVRSTKVTSQHINASPTLEFIIRAGAGTDNIDCRAASGKGIYVANCPGKNSIAVAELVLGLMLAIDRRIPEGVSLLKQGKWNKGMFSECSGLKGRKLGIIGLGAIGKEVSVRAKSFGLEVYGTDPSVTPSQAQSLGIEYCPSALDLARISDIITFHVPATPETRGLINSAFISNCKENVTLINTSRGDIANEQELLYELNQRPGLWYACDVYQGEPAAKEGDFMHALAQHPRVYGTHHIGASTKQAENAIGQEALRMILMYYRTRKVDPSNLVNMQVRPLANYSVIVRHYGQHGALTTLMELLKEAEFRILDFENKAFKDGASFKAIINIDCNNPLYLEGIVKILSEQEDVIHCNVVHL</sequence>
<evidence type="ECO:0000256" key="1">
    <source>
        <dbReference type="ARBA" id="ARBA00005854"/>
    </source>
</evidence>
<evidence type="ECO:0000256" key="5">
    <source>
        <dbReference type="RuleBase" id="RU003719"/>
    </source>
</evidence>
<keyword evidence="9" id="KW-1185">Reference proteome</keyword>
<evidence type="ECO:0000256" key="3">
    <source>
        <dbReference type="ARBA" id="ARBA00023002"/>
    </source>
</evidence>
<dbReference type="GO" id="GO:0016616">
    <property type="term" value="F:oxidoreductase activity, acting on the CH-OH group of donors, NAD or NADP as acceptor"/>
    <property type="evidence" value="ECO:0007669"/>
    <property type="project" value="InterPro"/>
</dbReference>
<keyword evidence="3 5" id="KW-0560">Oxidoreductase</keyword>
<dbReference type="SUPFAM" id="SSF52283">
    <property type="entry name" value="Formate/glycerate dehydrogenase catalytic domain-like"/>
    <property type="match status" value="1"/>
</dbReference>
<dbReference type="InterPro" id="IPR050857">
    <property type="entry name" value="D-2-hydroxyacid_DH"/>
</dbReference>
<dbReference type="Proteomes" id="UP001162131">
    <property type="component" value="Unassembled WGS sequence"/>
</dbReference>
<evidence type="ECO:0000259" key="7">
    <source>
        <dbReference type="Pfam" id="PF02826"/>
    </source>
</evidence>
<accession>A0AAU9JF04</accession>
<dbReference type="EMBL" id="CAJZBQ010000036">
    <property type="protein sequence ID" value="CAG9324818.1"/>
    <property type="molecule type" value="Genomic_DNA"/>
</dbReference>
<proteinExistence type="inferred from homology"/>
<evidence type="ECO:0008006" key="10">
    <source>
        <dbReference type="Google" id="ProtNLM"/>
    </source>
</evidence>
<comment type="caution">
    <text evidence="8">The sequence shown here is derived from an EMBL/GenBank/DDBJ whole genome shotgun (WGS) entry which is preliminary data.</text>
</comment>
<dbReference type="GO" id="GO:0051287">
    <property type="term" value="F:NAD binding"/>
    <property type="evidence" value="ECO:0007669"/>
    <property type="project" value="InterPro"/>
</dbReference>
<dbReference type="Pfam" id="PF02826">
    <property type="entry name" value="2-Hacid_dh_C"/>
    <property type="match status" value="1"/>
</dbReference>
<organism evidence="8 9">
    <name type="scientific">Blepharisma stoltei</name>
    <dbReference type="NCBI Taxonomy" id="1481888"/>
    <lineage>
        <taxon>Eukaryota</taxon>
        <taxon>Sar</taxon>
        <taxon>Alveolata</taxon>
        <taxon>Ciliophora</taxon>
        <taxon>Postciliodesmatophora</taxon>
        <taxon>Heterotrichea</taxon>
        <taxon>Heterotrichida</taxon>
        <taxon>Blepharismidae</taxon>
        <taxon>Blepharisma</taxon>
    </lineage>
</organism>
<dbReference type="InterPro" id="IPR006140">
    <property type="entry name" value="D-isomer_DH_NAD-bd"/>
</dbReference>
<feature type="domain" description="D-isomer specific 2-hydroxyacid dehydrogenase catalytic" evidence="6">
    <location>
        <begin position="3"/>
        <end position="313"/>
    </location>
</feature>
<evidence type="ECO:0000256" key="4">
    <source>
        <dbReference type="ARBA" id="ARBA00023027"/>
    </source>
</evidence>
<evidence type="ECO:0000259" key="6">
    <source>
        <dbReference type="Pfam" id="PF00389"/>
    </source>
</evidence>
<feature type="domain" description="D-isomer specific 2-hydroxyacid dehydrogenase NAD-binding" evidence="7">
    <location>
        <begin position="106"/>
        <end position="287"/>
    </location>
</feature>
<keyword evidence="2" id="KW-0028">Amino-acid biosynthesis</keyword>
<dbReference type="GO" id="GO:0008652">
    <property type="term" value="P:amino acid biosynthetic process"/>
    <property type="evidence" value="ECO:0007669"/>
    <property type="project" value="UniProtKB-KW"/>
</dbReference>
<dbReference type="InterPro" id="IPR036291">
    <property type="entry name" value="NAD(P)-bd_dom_sf"/>
</dbReference>
<dbReference type="Pfam" id="PF00389">
    <property type="entry name" value="2-Hacid_dh"/>
    <property type="match status" value="1"/>
</dbReference>
<reference evidence="8" key="1">
    <citation type="submission" date="2021-09" db="EMBL/GenBank/DDBJ databases">
        <authorList>
            <consortium name="AG Swart"/>
            <person name="Singh M."/>
            <person name="Singh A."/>
            <person name="Seah K."/>
            <person name="Emmerich C."/>
        </authorList>
    </citation>
    <scope>NUCLEOTIDE SEQUENCE</scope>
    <source>
        <strain evidence="8">ATCC30299</strain>
    </source>
</reference>
<evidence type="ECO:0000313" key="9">
    <source>
        <dbReference type="Proteomes" id="UP001162131"/>
    </source>
</evidence>
<keyword evidence="4" id="KW-0520">NAD</keyword>
<name>A0AAU9JF04_9CILI</name>
<dbReference type="SUPFAM" id="SSF51735">
    <property type="entry name" value="NAD(P)-binding Rossmann-fold domains"/>
    <property type="match status" value="1"/>
</dbReference>
<evidence type="ECO:0000256" key="2">
    <source>
        <dbReference type="ARBA" id="ARBA00022605"/>
    </source>
</evidence>
<dbReference type="PANTHER" id="PTHR42789">
    <property type="entry name" value="D-ISOMER SPECIFIC 2-HYDROXYACID DEHYDROGENASE FAMILY PROTEIN (AFU_ORTHOLOGUE AFUA_6G10090)"/>
    <property type="match status" value="1"/>
</dbReference>
<dbReference type="InterPro" id="IPR029752">
    <property type="entry name" value="D-isomer_DH_CS1"/>
</dbReference>
<dbReference type="Gene3D" id="3.40.50.720">
    <property type="entry name" value="NAD(P)-binding Rossmann-like Domain"/>
    <property type="match status" value="2"/>
</dbReference>
<protein>
    <recommendedName>
        <fullName evidence="10">Phosphoglycerate dehydrogenase</fullName>
    </recommendedName>
</protein>
<dbReference type="AlphaFoldDB" id="A0AAU9JF04"/>
<gene>
    <name evidence="8" type="ORF">BSTOLATCC_MIC36597</name>
</gene>
<dbReference type="InterPro" id="IPR006139">
    <property type="entry name" value="D-isomer_2_OHA_DH_cat_dom"/>
</dbReference>
<dbReference type="PROSITE" id="PS00065">
    <property type="entry name" value="D_2_HYDROXYACID_DH_1"/>
    <property type="match status" value="1"/>
</dbReference>
<evidence type="ECO:0000313" key="8">
    <source>
        <dbReference type="EMBL" id="CAG9324818.1"/>
    </source>
</evidence>
<comment type="similarity">
    <text evidence="1 5">Belongs to the D-isomer specific 2-hydroxyacid dehydrogenase family.</text>
</comment>